<feature type="compositionally biased region" description="Basic and acidic residues" evidence="2">
    <location>
        <begin position="819"/>
        <end position="829"/>
    </location>
</feature>
<evidence type="ECO:0000313" key="3">
    <source>
        <dbReference type="EMBL" id="KAF6038095.1"/>
    </source>
</evidence>
<feature type="compositionally biased region" description="Polar residues" evidence="2">
    <location>
        <begin position="762"/>
        <end position="772"/>
    </location>
</feature>
<organism evidence="3 4">
    <name type="scientific">Bugula neritina</name>
    <name type="common">Brown bryozoan</name>
    <name type="synonym">Sertularia neritina</name>
    <dbReference type="NCBI Taxonomy" id="10212"/>
    <lineage>
        <taxon>Eukaryota</taxon>
        <taxon>Metazoa</taxon>
        <taxon>Spiralia</taxon>
        <taxon>Lophotrochozoa</taxon>
        <taxon>Bryozoa</taxon>
        <taxon>Gymnolaemata</taxon>
        <taxon>Cheilostomatida</taxon>
        <taxon>Flustrina</taxon>
        <taxon>Buguloidea</taxon>
        <taxon>Bugulidae</taxon>
        <taxon>Bugula</taxon>
    </lineage>
</organism>
<dbReference type="Proteomes" id="UP000593567">
    <property type="component" value="Unassembled WGS sequence"/>
</dbReference>
<feature type="region of interest" description="Disordered" evidence="2">
    <location>
        <begin position="244"/>
        <end position="361"/>
    </location>
</feature>
<feature type="compositionally biased region" description="Basic and acidic residues" evidence="2">
    <location>
        <begin position="724"/>
        <end position="733"/>
    </location>
</feature>
<feature type="compositionally biased region" description="Polar residues" evidence="2">
    <location>
        <begin position="309"/>
        <end position="318"/>
    </location>
</feature>
<protein>
    <submittedName>
        <fullName evidence="3">Uncharacterized protein</fullName>
    </submittedName>
</protein>
<keyword evidence="1" id="KW-0175">Coiled coil</keyword>
<reference evidence="3" key="1">
    <citation type="submission" date="2020-06" db="EMBL/GenBank/DDBJ databases">
        <title>Draft genome of Bugula neritina, a colonial animal packing powerful symbionts and potential medicines.</title>
        <authorList>
            <person name="Rayko M."/>
        </authorList>
    </citation>
    <scope>NUCLEOTIDE SEQUENCE [LARGE SCALE GENOMIC DNA]</scope>
    <source>
        <strain evidence="3">Kwan_BN1</strain>
    </source>
</reference>
<feature type="region of interest" description="Disordered" evidence="2">
    <location>
        <begin position="716"/>
        <end position="829"/>
    </location>
</feature>
<proteinExistence type="predicted"/>
<keyword evidence="4" id="KW-1185">Reference proteome</keyword>
<comment type="caution">
    <text evidence="3">The sequence shown here is derived from an EMBL/GenBank/DDBJ whole genome shotgun (WGS) entry which is preliminary data.</text>
</comment>
<name>A0A7J7KIL7_BUGNE</name>
<evidence type="ECO:0000313" key="4">
    <source>
        <dbReference type="Proteomes" id="UP000593567"/>
    </source>
</evidence>
<evidence type="ECO:0000256" key="1">
    <source>
        <dbReference type="SAM" id="Coils"/>
    </source>
</evidence>
<gene>
    <name evidence="3" type="ORF">EB796_003597</name>
</gene>
<feature type="coiled-coil region" evidence="1">
    <location>
        <begin position="412"/>
        <end position="540"/>
    </location>
</feature>
<evidence type="ECO:0000256" key="2">
    <source>
        <dbReference type="SAM" id="MobiDB-lite"/>
    </source>
</evidence>
<feature type="compositionally biased region" description="Acidic residues" evidence="2">
    <location>
        <begin position="793"/>
        <end position="806"/>
    </location>
</feature>
<feature type="compositionally biased region" description="Polar residues" evidence="2">
    <location>
        <begin position="735"/>
        <end position="753"/>
    </location>
</feature>
<feature type="compositionally biased region" description="Polar residues" evidence="2">
    <location>
        <begin position="351"/>
        <end position="361"/>
    </location>
</feature>
<sequence length="879" mass="99766">MPTPQVILLSNFYGTYLDKERFTSSAIVNNAGIEQLASLGVSKVKEVKAAVPSSDPIYVVILAGLTDVLIKSIDDGKNKLEITPNSTQLIETKMMWAQKLLIAEGVKIVWAVMPPISLRMYHKSEGWNVAKIPGMSSGLDKEQRMLNERMLDYRGLCLRLNSKDHKKVMPGLYFTDMVTELSNNKSALNLNTSYFESDGISPTPALINNWKMQADKLFASIEQAARNLTSDFSARDDQWALPAPKRLSLDHKPSTFRPDQIRRRSSSPDRLPNPTKRSYDHFDSLSGPLPLGSERFDGSGEYNRGRHQGFSQDRTISDGQHVHRQKRPRDFSPPPSNIPSLLDFQPGRPTPNHNFANTNSSDQAPEQLAAAMQLIASSMNLNSSTNVQSMVNAFISRQKGVTDREMEMHYEKEHAQRLLEKEQHRSRMLEEERRREAQKRLEEEKRQEIIRREKFLREEEQRRREEIQRDILQKEQIQRELIQKEQIRREIIKKEEQRKRQQEEARLREVQLAAKLAMEHQKIEERRRQAQLALMAVTNKVRKQMNVNALKAAAVKTASVSASSSSNSGNHFPKSGNALDRINEKLKNDKLKNDSPKADFRVVNDKAWKSPVVLFSFANRMKERKPLRGIIGPKLTKNSKELSDYKSRGQRIYAQSLNDVETVSYLKVTVKRPGFLTDFESKVADFNNRVFDMLSESETLIMEGRAQNYIVRRQLESTGGSRSHSSEQIKDASVDPSSTVTENSSKDTNATKSVRSRLGDQTDISQSPQAVHNGNAAAVPSATECKPRWDKSDESEDELLWDDEEVTSTKPTLDEDDVKSEIHDLTTEDEVKPPPVELEKEKVVEEATVGGDSAISVKDEPDESAEQNVDEFVTIDEAA</sequence>
<dbReference type="AlphaFoldDB" id="A0A7J7KIL7"/>
<accession>A0A7J7KIL7</accession>
<dbReference type="EMBL" id="VXIV02000470">
    <property type="protein sequence ID" value="KAF6038095.1"/>
    <property type="molecule type" value="Genomic_DNA"/>
</dbReference>